<dbReference type="InterPro" id="IPR008972">
    <property type="entry name" value="Cupredoxin"/>
</dbReference>
<keyword evidence="3" id="KW-1185">Reference proteome</keyword>
<name>A0AA86MYN9_9BACT</name>
<feature type="signal peptide" evidence="1">
    <location>
        <begin position="1"/>
        <end position="22"/>
    </location>
</feature>
<dbReference type="PROSITE" id="PS51257">
    <property type="entry name" value="PROKAR_LIPOPROTEIN"/>
    <property type="match status" value="1"/>
</dbReference>
<dbReference type="Proteomes" id="UP001179121">
    <property type="component" value="Chromosome"/>
</dbReference>
<accession>A0AA86MYN9</accession>
<reference evidence="2" key="1">
    <citation type="submission" date="2022-10" db="EMBL/GenBank/DDBJ databases">
        <authorList>
            <person name="Koch H."/>
        </authorList>
    </citation>
    <scope>NUCLEOTIDE SEQUENCE</scope>
    <source>
        <strain evidence="2">DNF</strain>
    </source>
</reference>
<evidence type="ECO:0000256" key="1">
    <source>
        <dbReference type="SAM" id="SignalP"/>
    </source>
</evidence>
<dbReference type="AlphaFoldDB" id="A0AA86MYN9"/>
<evidence type="ECO:0008006" key="4">
    <source>
        <dbReference type="Google" id="ProtNLM"/>
    </source>
</evidence>
<gene>
    <name evidence="2" type="ORF">DNFV4_01902</name>
</gene>
<protein>
    <recommendedName>
        <fullName evidence="4">EfeO-type cupredoxin-like domain-containing protein</fullName>
    </recommendedName>
</protein>
<dbReference type="Gene3D" id="2.60.40.420">
    <property type="entry name" value="Cupredoxins - blue copper proteins"/>
    <property type="match status" value="1"/>
</dbReference>
<organism evidence="2 3">
    <name type="scientific">Nitrospira tepida</name>
    <dbReference type="NCBI Taxonomy" id="2973512"/>
    <lineage>
        <taxon>Bacteria</taxon>
        <taxon>Pseudomonadati</taxon>
        <taxon>Nitrospirota</taxon>
        <taxon>Nitrospiria</taxon>
        <taxon>Nitrospirales</taxon>
        <taxon>Nitrospiraceae</taxon>
        <taxon>Nitrospira</taxon>
    </lineage>
</organism>
<evidence type="ECO:0000313" key="2">
    <source>
        <dbReference type="EMBL" id="CAI4031480.1"/>
    </source>
</evidence>
<dbReference type="SUPFAM" id="SSF49503">
    <property type="entry name" value="Cupredoxins"/>
    <property type="match status" value="1"/>
</dbReference>
<dbReference type="KEGG" id="nti:DNFV4_01902"/>
<proteinExistence type="predicted"/>
<dbReference type="EMBL" id="OX365700">
    <property type="protein sequence ID" value="CAI4031480.1"/>
    <property type="molecule type" value="Genomic_DNA"/>
</dbReference>
<sequence>MKMMMMTAVAVVAFAGSLMACAGPQTTRSGEIHTVKIEKEPEPADLVVNVGDEVRWVNHRTLPVRLDLILGDASEQLSCQRGFSNFVGMKRDSAEISPNDSVAACFSKVGVVKYNIRMESALPGGRAITSGTVQVGDPTKR</sequence>
<evidence type="ECO:0000313" key="3">
    <source>
        <dbReference type="Proteomes" id="UP001179121"/>
    </source>
</evidence>
<keyword evidence="1" id="KW-0732">Signal</keyword>
<feature type="chain" id="PRO_5041721081" description="EfeO-type cupredoxin-like domain-containing protein" evidence="1">
    <location>
        <begin position="23"/>
        <end position="141"/>
    </location>
</feature>